<dbReference type="SUPFAM" id="SSF51445">
    <property type="entry name" value="(Trans)glycosidases"/>
    <property type="match status" value="1"/>
</dbReference>
<dbReference type="GO" id="GO:0016052">
    <property type="term" value="P:carbohydrate catabolic process"/>
    <property type="evidence" value="ECO:0007669"/>
    <property type="project" value="TreeGrafter"/>
</dbReference>
<dbReference type="EMBL" id="BLPF01000002">
    <property type="protein sequence ID" value="GFJ80893.1"/>
    <property type="molecule type" value="Genomic_DNA"/>
</dbReference>
<evidence type="ECO:0000256" key="3">
    <source>
        <dbReference type="ARBA" id="ARBA00023295"/>
    </source>
</evidence>
<evidence type="ECO:0000256" key="4">
    <source>
        <dbReference type="RuleBase" id="RU003690"/>
    </source>
</evidence>
<dbReference type="Gene3D" id="3.20.20.80">
    <property type="entry name" value="Glycosidases"/>
    <property type="match status" value="1"/>
</dbReference>
<organism evidence="5 6">
    <name type="scientific">Phytohabitans houttuyneae</name>
    <dbReference type="NCBI Taxonomy" id="1076126"/>
    <lineage>
        <taxon>Bacteria</taxon>
        <taxon>Bacillati</taxon>
        <taxon>Actinomycetota</taxon>
        <taxon>Actinomycetes</taxon>
        <taxon>Micromonosporales</taxon>
        <taxon>Micromonosporaceae</taxon>
    </lineage>
</organism>
<evidence type="ECO:0000256" key="1">
    <source>
        <dbReference type="ARBA" id="ARBA00010838"/>
    </source>
</evidence>
<keyword evidence="6" id="KW-1185">Reference proteome</keyword>
<dbReference type="AlphaFoldDB" id="A0A6V8K6R8"/>
<dbReference type="GO" id="GO:0005829">
    <property type="term" value="C:cytosol"/>
    <property type="evidence" value="ECO:0007669"/>
    <property type="project" value="TreeGrafter"/>
</dbReference>
<proteinExistence type="inferred from homology"/>
<comment type="caution">
    <text evidence="5">The sequence shown here is derived from an EMBL/GenBank/DDBJ whole genome shotgun (WGS) entry which is preliminary data.</text>
</comment>
<keyword evidence="2" id="KW-0378">Hydrolase</keyword>
<dbReference type="PRINTS" id="PR00131">
    <property type="entry name" value="GLHYDRLASE1"/>
</dbReference>
<protein>
    <submittedName>
        <fullName evidence="5">Uncharacterized protein</fullName>
    </submittedName>
</protein>
<name>A0A6V8K6R8_9ACTN</name>
<evidence type="ECO:0000313" key="5">
    <source>
        <dbReference type="EMBL" id="GFJ80893.1"/>
    </source>
</evidence>
<dbReference type="Pfam" id="PF00232">
    <property type="entry name" value="Glyco_hydro_1"/>
    <property type="match status" value="1"/>
</dbReference>
<reference evidence="5 6" key="1">
    <citation type="submission" date="2020-03" db="EMBL/GenBank/DDBJ databases">
        <title>Whole genome shotgun sequence of Phytohabitans houttuyneae NBRC 108639.</title>
        <authorList>
            <person name="Komaki H."/>
            <person name="Tamura T."/>
        </authorList>
    </citation>
    <scope>NUCLEOTIDE SEQUENCE [LARGE SCALE GENOMIC DNA]</scope>
    <source>
        <strain evidence="5 6">NBRC 108639</strain>
    </source>
</reference>
<accession>A0A6V8K6R8</accession>
<dbReference type="PANTHER" id="PTHR10353:SF36">
    <property type="entry name" value="LP05116P"/>
    <property type="match status" value="1"/>
</dbReference>
<sequence length="113" mass="12414">MGWAVHPDGLRQVLHRAARTGLPLNVTENGIATEDDTERVDYLHTHLAALAQARAEGVDVRGYLHWSAFDNFEWSEGYRPKFGLIAVADDFTRVPKPSAQVFARIAATGQLGG</sequence>
<dbReference type="PANTHER" id="PTHR10353">
    <property type="entry name" value="GLYCOSYL HYDROLASE"/>
    <property type="match status" value="1"/>
</dbReference>
<evidence type="ECO:0000313" key="6">
    <source>
        <dbReference type="Proteomes" id="UP000482800"/>
    </source>
</evidence>
<dbReference type="Proteomes" id="UP000482800">
    <property type="component" value="Unassembled WGS sequence"/>
</dbReference>
<keyword evidence="3" id="KW-0326">Glycosidase</keyword>
<gene>
    <name evidence="5" type="ORF">Phou_050730</name>
</gene>
<reference evidence="5 6" key="2">
    <citation type="submission" date="2020-03" db="EMBL/GenBank/DDBJ databases">
        <authorList>
            <person name="Ichikawa N."/>
            <person name="Kimura A."/>
            <person name="Kitahashi Y."/>
            <person name="Uohara A."/>
        </authorList>
    </citation>
    <scope>NUCLEOTIDE SEQUENCE [LARGE SCALE GENOMIC DNA]</scope>
    <source>
        <strain evidence="5 6">NBRC 108639</strain>
    </source>
</reference>
<comment type="similarity">
    <text evidence="1 4">Belongs to the glycosyl hydrolase 1 family.</text>
</comment>
<dbReference type="InterPro" id="IPR017853">
    <property type="entry name" value="GH"/>
</dbReference>
<dbReference type="InterPro" id="IPR001360">
    <property type="entry name" value="Glyco_hydro_1"/>
</dbReference>
<dbReference type="GO" id="GO:0008422">
    <property type="term" value="F:beta-glucosidase activity"/>
    <property type="evidence" value="ECO:0007669"/>
    <property type="project" value="TreeGrafter"/>
</dbReference>
<evidence type="ECO:0000256" key="2">
    <source>
        <dbReference type="ARBA" id="ARBA00022801"/>
    </source>
</evidence>